<evidence type="ECO:0008006" key="5">
    <source>
        <dbReference type="Google" id="ProtNLM"/>
    </source>
</evidence>
<evidence type="ECO:0000313" key="3">
    <source>
        <dbReference type="EMBL" id="GAA2186235.1"/>
    </source>
</evidence>
<gene>
    <name evidence="3" type="ORF">GCM10009786_06120</name>
</gene>
<keyword evidence="1" id="KW-0812">Transmembrane</keyword>
<keyword evidence="1" id="KW-1133">Transmembrane helix</keyword>
<feature type="transmembrane region" description="Helical" evidence="1">
    <location>
        <begin position="177"/>
        <end position="198"/>
    </location>
</feature>
<comment type="caution">
    <text evidence="3">The sequence shown here is derived from an EMBL/GenBank/DDBJ whole genome shotgun (WGS) entry which is preliminary data.</text>
</comment>
<dbReference type="EMBL" id="BAAAOP010000003">
    <property type="protein sequence ID" value="GAA2186235.1"/>
    <property type="molecule type" value="Genomic_DNA"/>
</dbReference>
<feature type="chain" id="PRO_5047083226" description="LPXTG-motif cell wall-anchored protein" evidence="2">
    <location>
        <begin position="28"/>
        <end position="210"/>
    </location>
</feature>
<accession>A0ABP5MZA4</accession>
<protein>
    <recommendedName>
        <fullName evidence="5">LPXTG-motif cell wall-anchored protein</fullName>
    </recommendedName>
</protein>
<proteinExistence type="predicted"/>
<keyword evidence="2" id="KW-0732">Signal</keyword>
<reference evidence="4" key="1">
    <citation type="journal article" date="2019" name="Int. J. Syst. Evol. Microbiol.">
        <title>The Global Catalogue of Microorganisms (GCM) 10K type strain sequencing project: providing services to taxonomists for standard genome sequencing and annotation.</title>
        <authorList>
            <consortium name="The Broad Institute Genomics Platform"/>
            <consortium name="The Broad Institute Genome Sequencing Center for Infectious Disease"/>
            <person name="Wu L."/>
            <person name="Ma J."/>
        </authorList>
    </citation>
    <scope>NUCLEOTIDE SEQUENCE [LARGE SCALE GENOMIC DNA]</scope>
    <source>
        <strain evidence="4">JCM 14919</strain>
    </source>
</reference>
<sequence length="210" mass="21205">MYSLVKFAGALALAALVLIGAAAPAQAADVITQETPSSVVVQVTGPGHPTEWDITARNTSSGTISPTLRFTEAEGALFQGAHPAQIDVTLGGVQLYSGDASGLVGAEFPLGEIPQNAPMTVNASVLLPYEAGDEYRTADAIVSWELSAFDAPAPAPAPASPPAPLEPGDLATTGGSALILLIAAVAAMAVLLGALLFLSSRRRESTAAES</sequence>
<organism evidence="3 4">
    <name type="scientific">Leucobacter alluvii</name>
    <dbReference type="NCBI Taxonomy" id="340321"/>
    <lineage>
        <taxon>Bacteria</taxon>
        <taxon>Bacillati</taxon>
        <taxon>Actinomycetota</taxon>
        <taxon>Actinomycetes</taxon>
        <taxon>Micrococcales</taxon>
        <taxon>Microbacteriaceae</taxon>
        <taxon>Leucobacter</taxon>
    </lineage>
</organism>
<evidence type="ECO:0000256" key="2">
    <source>
        <dbReference type="SAM" id="SignalP"/>
    </source>
</evidence>
<keyword evidence="4" id="KW-1185">Reference proteome</keyword>
<feature type="signal peptide" evidence="2">
    <location>
        <begin position="1"/>
        <end position="27"/>
    </location>
</feature>
<evidence type="ECO:0000313" key="4">
    <source>
        <dbReference type="Proteomes" id="UP001501084"/>
    </source>
</evidence>
<dbReference type="Proteomes" id="UP001501084">
    <property type="component" value="Unassembled WGS sequence"/>
</dbReference>
<keyword evidence="1" id="KW-0472">Membrane</keyword>
<evidence type="ECO:0000256" key="1">
    <source>
        <dbReference type="SAM" id="Phobius"/>
    </source>
</evidence>
<name>A0ABP5MZA4_9MICO</name>